<evidence type="ECO:0000256" key="5">
    <source>
        <dbReference type="ARBA" id="ARBA00023133"/>
    </source>
</evidence>
<comment type="similarity">
    <text evidence="1 9 10">Belongs to the ferrochelatase family.</text>
</comment>
<reference evidence="12" key="1">
    <citation type="submission" date="2020-01" db="EMBL/GenBank/DDBJ databases">
        <title>'Steroidobacter agaridevorans' sp. nov., agar-degrading bacteria isolated from rhizosphere soils.</title>
        <authorList>
            <person name="Ikenaga M."/>
            <person name="Kataoka M."/>
            <person name="Murouchi A."/>
            <person name="Katsuragi S."/>
            <person name="Sakai M."/>
        </authorList>
    </citation>
    <scope>NUCLEOTIDE SEQUENCE [LARGE SCALE GENOMIC DNA]</scope>
    <source>
        <strain evidence="12">YU21-B</strain>
    </source>
</reference>
<sequence>MVDYLGDSSYQHGSANRIGVLVANLGTPDGPDPASVRRFLADFLWDPRVVEAPRPIWWLALHGVILRIRPSKSAHAYRQIWTPEGSPLLVHSSALVKRLGEALQPRWNAAVALGMSYGSPSIPQALEELRRQGAQRIVVLPLYPQYSGTTTASVFDRVTRQLQRWRWVPELRFIGSYHDDAGYVGALATSIEQHWRTHEKNHLLFSFHGIPKRYVTAGDPYYCQSMKTARLVAERLSLGEQEWSVSFQSQVGREEWLRPYTDERLLEYARSGPKRVTLMCPGFATDCLETLEEIALRNRQLFLEAGGEAYDYIPALNSSDAHVATLTNLIERHIQGWAEPSHQTPAEADATLRRALRSGAQH</sequence>
<feature type="binding site" evidence="9">
    <location>
        <position position="289"/>
    </location>
    <ligand>
        <name>Fe(2+)</name>
        <dbReference type="ChEBI" id="CHEBI:29033"/>
    </ligand>
</feature>
<dbReference type="HAMAP" id="MF_00323">
    <property type="entry name" value="Ferrochelatase"/>
    <property type="match status" value="1"/>
</dbReference>
<evidence type="ECO:0000256" key="3">
    <source>
        <dbReference type="ARBA" id="ARBA00022723"/>
    </source>
</evidence>
<keyword evidence="7 9" id="KW-0627">Porphyrin biosynthesis</keyword>
<keyword evidence="2 9" id="KW-0963">Cytoplasm</keyword>
<dbReference type="FunFam" id="3.40.50.1400:FF:000002">
    <property type="entry name" value="Ferrochelatase"/>
    <property type="match status" value="1"/>
</dbReference>
<protein>
    <recommendedName>
        <fullName evidence="9 10">Ferrochelatase</fullName>
        <ecNumber evidence="9 10">4.98.1.1</ecNumber>
    </recommendedName>
    <alternativeName>
        <fullName evidence="9">Heme synthase</fullName>
    </alternativeName>
    <alternativeName>
        <fullName evidence="9">Protoheme ferro-lyase</fullName>
    </alternativeName>
</protein>
<dbReference type="CDD" id="cd03411">
    <property type="entry name" value="Ferrochelatase_N"/>
    <property type="match status" value="1"/>
</dbReference>
<evidence type="ECO:0000256" key="6">
    <source>
        <dbReference type="ARBA" id="ARBA00023239"/>
    </source>
</evidence>
<comment type="caution">
    <text evidence="11">The sequence shown here is derived from an EMBL/GenBank/DDBJ whole genome shotgun (WGS) entry which is preliminary data.</text>
</comment>
<dbReference type="EMBL" id="BLJN01000003">
    <property type="protein sequence ID" value="GFE80915.1"/>
    <property type="molecule type" value="Genomic_DNA"/>
</dbReference>
<keyword evidence="6 9" id="KW-0456">Lyase</keyword>
<dbReference type="UniPathway" id="UPA00252">
    <property type="reaction ID" value="UER00325"/>
</dbReference>
<dbReference type="Gene3D" id="3.40.50.1400">
    <property type="match status" value="2"/>
</dbReference>
<keyword evidence="12" id="KW-1185">Reference proteome</keyword>
<dbReference type="CDD" id="cd00419">
    <property type="entry name" value="Ferrochelatase_C"/>
    <property type="match status" value="1"/>
</dbReference>
<feature type="binding site" evidence="9">
    <location>
        <position position="208"/>
    </location>
    <ligand>
        <name>Fe(2+)</name>
        <dbReference type="ChEBI" id="CHEBI:29033"/>
    </ligand>
</feature>
<keyword evidence="3 9" id="KW-0479">Metal-binding</keyword>
<keyword evidence="5 9" id="KW-0350">Heme biosynthesis</keyword>
<dbReference type="GO" id="GO:0004325">
    <property type="term" value="F:ferrochelatase activity"/>
    <property type="evidence" value="ECO:0007669"/>
    <property type="project" value="UniProtKB-UniRule"/>
</dbReference>
<evidence type="ECO:0000256" key="7">
    <source>
        <dbReference type="ARBA" id="ARBA00023244"/>
    </source>
</evidence>
<name>A0A829YCF0_9GAMM</name>
<dbReference type="GO" id="GO:0006783">
    <property type="term" value="P:heme biosynthetic process"/>
    <property type="evidence" value="ECO:0007669"/>
    <property type="project" value="UniProtKB-UniRule"/>
</dbReference>
<dbReference type="GO" id="GO:0005737">
    <property type="term" value="C:cytoplasm"/>
    <property type="evidence" value="ECO:0007669"/>
    <property type="project" value="UniProtKB-SubCell"/>
</dbReference>
<dbReference type="InterPro" id="IPR001015">
    <property type="entry name" value="Ferrochelatase"/>
</dbReference>
<accession>A0A829YCF0</accession>
<dbReference type="InterPro" id="IPR033659">
    <property type="entry name" value="Ferrochelatase_N"/>
</dbReference>
<evidence type="ECO:0000256" key="2">
    <source>
        <dbReference type="ARBA" id="ARBA00022490"/>
    </source>
</evidence>
<dbReference type="Proteomes" id="UP000445000">
    <property type="component" value="Unassembled WGS sequence"/>
</dbReference>
<evidence type="ECO:0000313" key="11">
    <source>
        <dbReference type="EMBL" id="GFE80915.1"/>
    </source>
</evidence>
<evidence type="ECO:0000313" key="12">
    <source>
        <dbReference type="Proteomes" id="UP000445000"/>
    </source>
</evidence>
<dbReference type="PANTHER" id="PTHR11108">
    <property type="entry name" value="FERROCHELATASE"/>
    <property type="match status" value="1"/>
</dbReference>
<dbReference type="GO" id="GO:0046872">
    <property type="term" value="F:metal ion binding"/>
    <property type="evidence" value="ECO:0007669"/>
    <property type="project" value="UniProtKB-KW"/>
</dbReference>
<evidence type="ECO:0000256" key="1">
    <source>
        <dbReference type="ARBA" id="ARBA00007718"/>
    </source>
</evidence>
<organism evidence="11 12">
    <name type="scientific">Steroidobacter agaridevorans</name>
    <dbReference type="NCBI Taxonomy" id="2695856"/>
    <lineage>
        <taxon>Bacteria</taxon>
        <taxon>Pseudomonadati</taxon>
        <taxon>Pseudomonadota</taxon>
        <taxon>Gammaproteobacteria</taxon>
        <taxon>Steroidobacterales</taxon>
        <taxon>Steroidobacteraceae</taxon>
        <taxon>Steroidobacter</taxon>
    </lineage>
</organism>
<comment type="catalytic activity">
    <reaction evidence="8">
        <text>Fe-coproporphyrin III + 2 H(+) = coproporphyrin III + Fe(2+)</text>
        <dbReference type="Rhea" id="RHEA:49572"/>
        <dbReference type="ChEBI" id="CHEBI:15378"/>
        <dbReference type="ChEBI" id="CHEBI:29033"/>
        <dbReference type="ChEBI" id="CHEBI:68438"/>
        <dbReference type="ChEBI" id="CHEBI:131725"/>
        <dbReference type="EC" id="4.99.1.9"/>
    </reaction>
    <physiologicalReaction direction="right-to-left" evidence="8">
        <dbReference type="Rhea" id="RHEA:49574"/>
    </physiologicalReaction>
</comment>
<dbReference type="NCBIfam" id="TIGR00109">
    <property type="entry name" value="hemH"/>
    <property type="match status" value="1"/>
</dbReference>
<evidence type="ECO:0000256" key="10">
    <source>
        <dbReference type="RuleBase" id="RU000607"/>
    </source>
</evidence>
<proteinExistence type="inferred from homology"/>
<comment type="function">
    <text evidence="9 10">Catalyzes the ferrous insertion into protoporphyrin IX.</text>
</comment>
<dbReference type="PANTHER" id="PTHR11108:SF1">
    <property type="entry name" value="FERROCHELATASE, MITOCHONDRIAL"/>
    <property type="match status" value="1"/>
</dbReference>
<dbReference type="AlphaFoldDB" id="A0A829YCF0"/>
<comment type="catalytic activity">
    <reaction evidence="9 10">
        <text>heme b + 2 H(+) = protoporphyrin IX + Fe(2+)</text>
        <dbReference type="Rhea" id="RHEA:22584"/>
        <dbReference type="ChEBI" id="CHEBI:15378"/>
        <dbReference type="ChEBI" id="CHEBI:29033"/>
        <dbReference type="ChEBI" id="CHEBI:57306"/>
        <dbReference type="ChEBI" id="CHEBI:60344"/>
        <dbReference type="EC" id="4.98.1.1"/>
    </reaction>
</comment>
<comment type="pathway">
    <text evidence="9 10">Porphyrin-containing compound metabolism; protoheme biosynthesis; protoheme from protoporphyrin-IX: step 1/1.</text>
</comment>
<evidence type="ECO:0000256" key="4">
    <source>
        <dbReference type="ARBA" id="ARBA00023004"/>
    </source>
</evidence>
<dbReference type="SUPFAM" id="SSF53800">
    <property type="entry name" value="Chelatase"/>
    <property type="match status" value="1"/>
</dbReference>
<dbReference type="EC" id="4.98.1.1" evidence="9 10"/>
<dbReference type="RefSeq" id="WP_161812636.1">
    <property type="nucleotide sequence ID" value="NZ_BLJN01000003.1"/>
</dbReference>
<evidence type="ECO:0000256" key="8">
    <source>
        <dbReference type="ARBA" id="ARBA00024536"/>
    </source>
</evidence>
<dbReference type="PROSITE" id="PS00534">
    <property type="entry name" value="FERROCHELATASE"/>
    <property type="match status" value="1"/>
</dbReference>
<evidence type="ECO:0000256" key="9">
    <source>
        <dbReference type="HAMAP-Rule" id="MF_00323"/>
    </source>
</evidence>
<comment type="subcellular location">
    <subcellularLocation>
        <location evidence="9 10">Cytoplasm</location>
    </subcellularLocation>
</comment>
<dbReference type="InterPro" id="IPR033644">
    <property type="entry name" value="Ferrochelatase_C"/>
</dbReference>
<gene>
    <name evidence="11" type="primary">hemH1</name>
    <name evidence="9" type="synonym">hemH</name>
    <name evidence="11" type="ORF">GCM10011487_29150</name>
</gene>
<dbReference type="InterPro" id="IPR019772">
    <property type="entry name" value="Ferrochelatase_AS"/>
</dbReference>
<keyword evidence="4 9" id="KW-0408">Iron</keyword>
<dbReference type="Pfam" id="PF00762">
    <property type="entry name" value="Ferrochelatase"/>
    <property type="match status" value="1"/>
</dbReference>